<dbReference type="InterPro" id="IPR023393">
    <property type="entry name" value="START-like_dom_sf"/>
</dbReference>
<dbReference type="RefSeq" id="WP_320499035.1">
    <property type="nucleotide sequence ID" value="NZ_JAXCLX010000001.1"/>
</dbReference>
<dbReference type="Gene3D" id="3.30.530.20">
    <property type="match status" value="1"/>
</dbReference>
<keyword evidence="1" id="KW-1133">Transmembrane helix</keyword>
<dbReference type="EMBL" id="JAXCLX010000001">
    <property type="protein sequence ID" value="MDY0870715.1"/>
    <property type="molecule type" value="Genomic_DNA"/>
</dbReference>
<dbReference type="PANTHER" id="PTHR38588">
    <property type="entry name" value="BLL0334 PROTEIN"/>
    <property type="match status" value="1"/>
</dbReference>
<sequence length="219" mass="21692">MDISGEYPIPAPRAVVWAALNDPDILKSVIAGCEELVRDGDGFTATVVAKVGPVKAKFGGRITLSDIDPPNGYTITGEGQGGAAGFAKGGAKVNLSDDGQGGTILKYTADAQIGGKLAQIGSRLIEGTAKKMADDFFSAFAAAVSAHPSNDAAAAAPSLEAQGAAAPGVEAVAASEAAAAAAAPIATPAPAPAKSLHPAIWISGLVAVVGGVLYLFARR</sequence>
<dbReference type="InterPro" id="IPR010419">
    <property type="entry name" value="CO_DH_gsu"/>
</dbReference>
<comment type="caution">
    <text evidence="2">The sequence shown here is derived from an EMBL/GenBank/DDBJ whole genome shotgun (WGS) entry which is preliminary data.</text>
</comment>
<organism evidence="2 3">
    <name type="scientific">Dongia rigui</name>
    <dbReference type="NCBI Taxonomy" id="940149"/>
    <lineage>
        <taxon>Bacteria</taxon>
        <taxon>Pseudomonadati</taxon>
        <taxon>Pseudomonadota</taxon>
        <taxon>Alphaproteobacteria</taxon>
        <taxon>Rhodospirillales</taxon>
        <taxon>Dongiaceae</taxon>
        <taxon>Dongia</taxon>
    </lineage>
</organism>
<feature type="transmembrane region" description="Helical" evidence="1">
    <location>
        <begin position="199"/>
        <end position="217"/>
    </location>
</feature>
<reference evidence="2 3" key="1">
    <citation type="journal article" date="2013" name="Antonie Van Leeuwenhoek">
        <title>Dongia rigui sp. nov., isolated from freshwater of a large wetland in Korea.</title>
        <authorList>
            <person name="Baik K.S."/>
            <person name="Hwang Y.M."/>
            <person name="Choi J.S."/>
            <person name="Kwon J."/>
            <person name="Seong C.N."/>
        </authorList>
    </citation>
    <scope>NUCLEOTIDE SEQUENCE [LARGE SCALE GENOMIC DNA]</scope>
    <source>
        <strain evidence="2 3">04SU4-P</strain>
    </source>
</reference>
<evidence type="ECO:0000256" key="1">
    <source>
        <dbReference type="SAM" id="Phobius"/>
    </source>
</evidence>
<dbReference type="SUPFAM" id="SSF55961">
    <property type="entry name" value="Bet v1-like"/>
    <property type="match status" value="1"/>
</dbReference>
<proteinExistence type="predicted"/>
<keyword evidence="1" id="KW-0812">Transmembrane</keyword>
<gene>
    <name evidence="2" type="ORF">SMD31_02235</name>
</gene>
<dbReference type="CDD" id="cd05018">
    <property type="entry name" value="CoxG"/>
    <property type="match status" value="1"/>
</dbReference>
<keyword evidence="3" id="KW-1185">Reference proteome</keyword>
<protein>
    <submittedName>
        <fullName evidence="2">Carbon monoxide dehydrogenase subunit G</fullName>
    </submittedName>
</protein>
<keyword evidence="1" id="KW-0472">Membrane</keyword>
<accession>A0ABU5DTT3</accession>
<evidence type="ECO:0000313" key="3">
    <source>
        <dbReference type="Proteomes" id="UP001271769"/>
    </source>
</evidence>
<name>A0ABU5DTT3_9PROT</name>
<dbReference type="Proteomes" id="UP001271769">
    <property type="component" value="Unassembled WGS sequence"/>
</dbReference>
<dbReference type="Pfam" id="PF06240">
    <property type="entry name" value="COXG"/>
    <property type="match status" value="1"/>
</dbReference>
<evidence type="ECO:0000313" key="2">
    <source>
        <dbReference type="EMBL" id="MDY0870715.1"/>
    </source>
</evidence>
<dbReference type="PANTHER" id="PTHR38588:SF1">
    <property type="entry name" value="BLL0334 PROTEIN"/>
    <property type="match status" value="1"/>
</dbReference>